<keyword evidence="4" id="KW-1185">Reference proteome</keyword>
<proteinExistence type="predicted"/>
<accession>A0A1G7M2L5</accession>
<dbReference type="AlphaFoldDB" id="A0A1G7M2L5"/>
<dbReference type="NCBIfam" id="NF045579">
    <property type="entry name" value="rhamnoside_JR"/>
    <property type="match status" value="1"/>
</dbReference>
<keyword evidence="2" id="KW-0378">Hydrolase</keyword>
<dbReference type="SUPFAM" id="SSF49785">
    <property type="entry name" value="Galactose-binding domain-like"/>
    <property type="match status" value="1"/>
</dbReference>
<dbReference type="GO" id="GO:0016787">
    <property type="term" value="F:hydrolase activity"/>
    <property type="evidence" value="ECO:0007669"/>
    <property type="project" value="UniProtKB-KW"/>
</dbReference>
<reference evidence="3 4" key="1">
    <citation type="submission" date="2016-10" db="EMBL/GenBank/DDBJ databases">
        <authorList>
            <person name="de Groot N.N."/>
        </authorList>
    </citation>
    <scope>NUCLEOTIDE SEQUENCE [LARGE SCALE GENOMIC DNA]</scope>
    <source>
        <strain evidence="3 4">47C3B</strain>
    </source>
</reference>
<gene>
    <name evidence="3" type="ORF">SAMN05216464_12043</name>
</gene>
<evidence type="ECO:0000313" key="4">
    <source>
        <dbReference type="Proteomes" id="UP000199072"/>
    </source>
</evidence>
<organism evidence="3 4">
    <name type="scientific">Mucilaginibacter pineti</name>
    <dbReference type="NCBI Taxonomy" id="1391627"/>
    <lineage>
        <taxon>Bacteria</taxon>
        <taxon>Pseudomonadati</taxon>
        <taxon>Bacteroidota</taxon>
        <taxon>Sphingobacteriia</taxon>
        <taxon>Sphingobacteriales</taxon>
        <taxon>Sphingobacteriaceae</taxon>
        <taxon>Mucilaginibacter</taxon>
    </lineage>
</organism>
<dbReference type="EMBL" id="FNAI01000020">
    <property type="protein sequence ID" value="SDF55997.1"/>
    <property type="molecule type" value="Genomic_DNA"/>
</dbReference>
<protein>
    <submittedName>
        <fullName evidence="3">Alpha-L-rhamnosidase</fullName>
    </submittedName>
</protein>
<keyword evidence="1" id="KW-0732">Signal</keyword>
<dbReference type="STRING" id="1391627.SAMN05216464_12043"/>
<dbReference type="Proteomes" id="UP000199072">
    <property type="component" value="Unassembled WGS sequence"/>
</dbReference>
<sequence length="999" mass="112363">MYLLIAQFSIMNSISFRRFNLSVILSALIVLMFVGASQAQQKKSRVKRSTVAADTLLTAFRSPPASAKPRVYWFWEFNRVTKEGITRDLEQFKAKGISGVNLICTGGYAGKEPLPGVEFLGAEWRALFRYAVTKANKLHIEIGFNLAGGWTLMGPSVTKDNAMKKVVSAELRISGPTKFSGTLPQAPMVENYYHDIMVQAFPAPDSTKKIDPKTIIDLTSRMDANGHLDWEVPNGKWVVLRTGYTLTGHPWSKWHAYPEGDTFKGGEGYEIDYLSKAAVDDYFSHLGKTIIEETKKAGGHLDYLWSDSWECGKLTWTQDFANQFTRFRGYDLRSYMPVLAGYAVVNTEVSERFREDFDRTIQDCIAENFYARFEELCHKNGLKVGNEAGGPNDIPPQDVLKNFGHSDILSGEFWVNGNRNAPGGYNKNPRERLNLKQTATAAHVYGKQQAEAEAFTEQEKDGTHWSLGPSDLKPYANDAFCEGINRFMLHQATCQPPSDGKPGYEFCAGQHFTPNITWWEQSPAFFGYLSRCQYMLQQGKFVGDVCFYIGERPPLLAPPKYLIPSLGPGYDCDYSNPEVLLTRMTVKNGRIVLPDGMSYKLLVLQNCTSPSPKVAEEVGSYQGLQVSPVPSDAMSLPVIKKIRELINMGATVVGPPPVRSAELKNYPECDEQVKKIAAEIWGELDGKTRTERRLGKGRVIWGKTPREILLADGVAPDFSFTGQTEQSDQFDYIHRTNGETEIYFVTNRTNQHEKRDFTFRVAGKQPEIWDAVTGKMVMAKAYSQTNARTTLSLELDEFSSYFIVFRKPIKTDAQGDAERNFPKLTEIKKLEGTWNTTFDPNWGGPANAKFSELISWTQRPEEGIKYYSGTATYTKSFDLNKTANRKNKGKIKPERLFLDLGNVKNVAEVRLNGKKLGILWCAPWRVEITGAAKQTGNVLQVDVINLWANRVVHDLSLPKEKRITKTHDVFRFDMLNVNTPLLESGLLGPVKVYAATNEQ</sequence>
<dbReference type="Pfam" id="PF17132">
    <property type="entry name" value="Glyco_hydro_106"/>
    <property type="match status" value="2"/>
</dbReference>
<evidence type="ECO:0000256" key="2">
    <source>
        <dbReference type="ARBA" id="ARBA00022801"/>
    </source>
</evidence>
<dbReference type="PANTHER" id="PTHR43817:SF1">
    <property type="entry name" value="HYDROLASE, FAMILY 43, PUTATIVE (AFU_ORTHOLOGUE AFUA_3G01660)-RELATED"/>
    <property type="match status" value="1"/>
</dbReference>
<evidence type="ECO:0000313" key="3">
    <source>
        <dbReference type="EMBL" id="SDF55997.1"/>
    </source>
</evidence>
<evidence type="ECO:0000256" key="1">
    <source>
        <dbReference type="ARBA" id="ARBA00022729"/>
    </source>
</evidence>
<dbReference type="PANTHER" id="PTHR43817">
    <property type="entry name" value="GLYCOSYL HYDROLASE"/>
    <property type="match status" value="1"/>
</dbReference>
<dbReference type="InterPro" id="IPR008979">
    <property type="entry name" value="Galactose-bd-like_sf"/>
</dbReference>
<dbReference type="Gene3D" id="2.60.120.260">
    <property type="entry name" value="Galactose-binding domain-like"/>
    <property type="match status" value="1"/>
</dbReference>
<name>A0A1G7M2L5_9SPHI</name>